<dbReference type="EMBL" id="PYOU01000014">
    <property type="protein sequence ID" value="PSX07071.1"/>
    <property type="molecule type" value="Genomic_DNA"/>
</dbReference>
<accession>A0ABX5H1H3</accession>
<evidence type="ECO:0008006" key="4">
    <source>
        <dbReference type="Google" id="ProtNLM"/>
    </source>
</evidence>
<evidence type="ECO:0000256" key="1">
    <source>
        <dbReference type="SAM" id="SignalP"/>
    </source>
</evidence>
<protein>
    <recommendedName>
        <fullName evidence="4">Conjugal transfer protein TraH</fullName>
    </recommendedName>
</protein>
<keyword evidence="3" id="KW-1185">Reference proteome</keyword>
<name>A0ABX5H1H3_PHOAN</name>
<dbReference type="RefSeq" id="WP_045152902.1">
    <property type="nucleotide sequence ID" value="NZ_JZSW01000007.1"/>
</dbReference>
<gene>
    <name evidence="2" type="ORF">C0W27_16000</name>
</gene>
<dbReference type="Pfam" id="PF06122">
    <property type="entry name" value="TraH"/>
    <property type="match status" value="1"/>
</dbReference>
<organism evidence="2 3">
    <name type="scientific">Photobacterium angustum</name>
    <dbReference type="NCBI Taxonomy" id="661"/>
    <lineage>
        <taxon>Bacteria</taxon>
        <taxon>Pseudomonadati</taxon>
        <taxon>Pseudomonadota</taxon>
        <taxon>Gammaproteobacteria</taxon>
        <taxon>Vibrionales</taxon>
        <taxon>Vibrionaceae</taxon>
        <taxon>Photobacterium</taxon>
    </lineage>
</organism>
<dbReference type="InterPro" id="IPR010927">
    <property type="entry name" value="T4SS_TraH"/>
</dbReference>
<feature type="chain" id="PRO_5045815407" description="Conjugal transfer protein TraH" evidence="1">
    <location>
        <begin position="30"/>
        <end position="549"/>
    </location>
</feature>
<evidence type="ECO:0000313" key="3">
    <source>
        <dbReference type="Proteomes" id="UP000240989"/>
    </source>
</evidence>
<feature type="signal peptide" evidence="1">
    <location>
        <begin position="1"/>
        <end position="29"/>
    </location>
</feature>
<comment type="caution">
    <text evidence="2">The sequence shown here is derived from an EMBL/GenBank/DDBJ whole genome shotgun (WGS) entry which is preliminary data.</text>
</comment>
<keyword evidence="1" id="KW-0732">Signal</keyword>
<dbReference type="Proteomes" id="UP000240989">
    <property type="component" value="Unassembled WGS sequence"/>
</dbReference>
<reference evidence="2 3" key="1">
    <citation type="submission" date="2018-01" db="EMBL/GenBank/DDBJ databases">
        <title>Whole genome sequencing of Histamine producing bacteria.</title>
        <authorList>
            <person name="Butler K."/>
        </authorList>
    </citation>
    <scope>NUCLEOTIDE SEQUENCE [LARGE SCALE GENOMIC DNA]</scope>
    <source>
        <strain evidence="2 3">A6-1</strain>
    </source>
</reference>
<proteinExistence type="predicted"/>
<evidence type="ECO:0000313" key="2">
    <source>
        <dbReference type="EMBL" id="PSX07071.1"/>
    </source>
</evidence>
<sequence length="549" mass="59115">MQRKSNPKIGLLVGAALSASITMPISANAVDMSDIVSNIYGSFTSTSGTVNSTNDGRLAFMGGAASLRFNPRQIRAVNFSAPSASVSCGGIDFFAGSLDIMSKDDLIAAGRNIAAGATVYAFRLALNSVCSSCMSIMTSIQNIMDRINELANATCEDTVKVLSSHVNPDDALSFPTNAVMEQVSNGFTNVEEMIGAGDAAEGGSWVEWLSNSGSNVEELKTNNPKFAELQSDIGFNIAFNTEAAMFILPWLLSSGDFLLGSPSNNLVAKSALWNLLSETVECANDTDEKALRCGVKDRDKLDWTIYDLVHGASRPSTTGFRDKFHYQTCNAKMYHNGAQMPGSVSESSLNASSRAVCKYDTDTQIPSSTFIHALAPNIYKEFYGVNSLTTNTASPEVPDPQLICESDNTLKTNPANANSAFNKLFTGGSFNGEQRFIVQLMGAKFTHDLYKLNGDGKYITNVNENGIGCMEAFEATYKRMREVVKMLENGTLPGFERAIKAIKNDPRLSSQVKPGYIAKLRELQESTAKQFQTNLITSSQIESSAGGGN</sequence>